<dbReference type="PROSITE" id="PS51318">
    <property type="entry name" value="TAT"/>
    <property type="match status" value="1"/>
</dbReference>
<dbReference type="SUPFAM" id="SSF53850">
    <property type="entry name" value="Periplasmic binding protein-like II"/>
    <property type="match status" value="1"/>
</dbReference>
<organism evidence="5 6">
    <name type="scientific">Microbaculum marinum</name>
    <dbReference type="NCBI Taxonomy" id="1764581"/>
    <lineage>
        <taxon>Bacteria</taxon>
        <taxon>Pseudomonadati</taxon>
        <taxon>Pseudomonadota</taxon>
        <taxon>Alphaproteobacteria</taxon>
        <taxon>Hyphomicrobiales</taxon>
        <taxon>Tepidamorphaceae</taxon>
        <taxon>Microbaculum</taxon>
    </lineage>
</organism>
<dbReference type="EMBL" id="JAZHOF010000002">
    <property type="protein sequence ID" value="MEJ8570865.1"/>
    <property type="molecule type" value="Genomic_DNA"/>
</dbReference>
<comment type="subcellular location">
    <subcellularLocation>
        <location evidence="1">Periplasm</location>
    </subcellularLocation>
</comment>
<evidence type="ECO:0000313" key="5">
    <source>
        <dbReference type="EMBL" id="MEJ8570865.1"/>
    </source>
</evidence>
<dbReference type="GO" id="GO:0042884">
    <property type="term" value="P:microcin transport"/>
    <property type="evidence" value="ECO:0007669"/>
    <property type="project" value="TreeGrafter"/>
</dbReference>
<dbReference type="CDD" id="cd08497">
    <property type="entry name" value="MbnE-like"/>
    <property type="match status" value="1"/>
</dbReference>
<dbReference type="PANTHER" id="PTHR30290">
    <property type="entry name" value="PERIPLASMIC BINDING COMPONENT OF ABC TRANSPORTER"/>
    <property type="match status" value="1"/>
</dbReference>
<evidence type="ECO:0000259" key="4">
    <source>
        <dbReference type="Pfam" id="PF00496"/>
    </source>
</evidence>
<dbReference type="Gene3D" id="3.40.190.10">
    <property type="entry name" value="Periplasmic binding protein-like II"/>
    <property type="match status" value="1"/>
</dbReference>
<comment type="caution">
    <text evidence="5">The sequence shown here is derived from an EMBL/GenBank/DDBJ whole genome shotgun (WGS) entry which is preliminary data.</text>
</comment>
<dbReference type="RefSeq" id="WP_340328562.1">
    <property type="nucleotide sequence ID" value="NZ_JAZHOF010000002.1"/>
</dbReference>
<comment type="similarity">
    <text evidence="2">Belongs to the bacterial solute-binding protein 5 family.</text>
</comment>
<feature type="domain" description="Solute-binding protein family 5" evidence="4">
    <location>
        <begin position="116"/>
        <end position="519"/>
    </location>
</feature>
<evidence type="ECO:0000313" key="6">
    <source>
        <dbReference type="Proteomes" id="UP001378188"/>
    </source>
</evidence>
<dbReference type="InterPro" id="IPR000914">
    <property type="entry name" value="SBP_5_dom"/>
</dbReference>
<keyword evidence="3" id="KW-0732">Signal</keyword>
<dbReference type="Pfam" id="PF00496">
    <property type="entry name" value="SBP_bac_5"/>
    <property type="match status" value="1"/>
</dbReference>
<gene>
    <name evidence="5" type="ORF">V3328_05245</name>
</gene>
<protein>
    <submittedName>
        <fullName evidence="5">Extracellular solute-binding protein</fullName>
    </submittedName>
</protein>
<name>A0AAW9RG54_9HYPH</name>
<dbReference type="GO" id="GO:1904680">
    <property type="term" value="F:peptide transmembrane transporter activity"/>
    <property type="evidence" value="ECO:0007669"/>
    <property type="project" value="TreeGrafter"/>
</dbReference>
<dbReference type="PANTHER" id="PTHR30290:SF64">
    <property type="entry name" value="ABC TRANSPORTER PERIPLASMIC BINDING PROTEIN"/>
    <property type="match status" value="1"/>
</dbReference>
<dbReference type="GO" id="GO:0043190">
    <property type="term" value="C:ATP-binding cassette (ABC) transporter complex"/>
    <property type="evidence" value="ECO:0007669"/>
    <property type="project" value="InterPro"/>
</dbReference>
<evidence type="ECO:0000256" key="2">
    <source>
        <dbReference type="ARBA" id="ARBA00005695"/>
    </source>
</evidence>
<dbReference type="InterPro" id="IPR039424">
    <property type="entry name" value="SBP_5"/>
</dbReference>
<keyword evidence="6" id="KW-1185">Reference proteome</keyword>
<evidence type="ECO:0000256" key="1">
    <source>
        <dbReference type="ARBA" id="ARBA00004418"/>
    </source>
</evidence>
<proteinExistence type="inferred from homology"/>
<sequence length="621" mass="69822">MSSFRPSRRDLLAGTAAIAGAACLPGLPARASERLHGLSVFGDLKYPADFAAFDYVNPAAPKGGRLARVPSSWAFNQNPQTFNSLNTLILKGDAPVGLTIIYDSLMVRALDEPDAIYGLVAEAVDVSDDRNTYRFFLRPEARWHDGTALTAQDVEFSLNILKDKGHPLISQTIREMVSATAQGSHEVEVVFSGKQARDLAQTVATLPIVSTAYYEARPFDESTMDMPLGSGPYRVGGLDIGKYIDYERVDDYWGKDLPVNRGQFNFDTIRYEFYRDRDVSFEAFKAGRYLFREEFTARVWATGYNFPAVTDGRVVRETLPDDTPSGAQGWFINTRLKKFADPRVREALTYAFDFEWTNRTLFYDHYKRTHSYFQNSDMMAEGLPDEAELELLEPWRGKVPDEVFGEPFSPPVSDGSGQDRKLLRHAADLLSAAGWEIVDGVRKNAEGETLSVEFLDNEPTFDRVVQPYIRNLKRVGIDARARTVDASQFQSRLNEFDFDLIVRRYSMSPTPGEGIKQFWTSPSADVPGSNNLSGIRNPAIDALTDLVINAATRDQQITAARALDRVLRAGRYWVPHWYKGTHDVAFWDVYDKPAEKPRYALGVVETWWLDADKAEKLGKGA</sequence>
<dbReference type="Gene3D" id="3.10.105.10">
    <property type="entry name" value="Dipeptide-binding Protein, Domain 3"/>
    <property type="match status" value="1"/>
</dbReference>
<dbReference type="Proteomes" id="UP001378188">
    <property type="component" value="Unassembled WGS sequence"/>
</dbReference>
<dbReference type="PROSITE" id="PS51257">
    <property type="entry name" value="PROKAR_LIPOPROTEIN"/>
    <property type="match status" value="1"/>
</dbReference>
<dbReference type="PIRSF" id="PIRSF002741">
    <property type="entry name" value="MppA"/>
    <property type="match status" value="1"/>
</dbReference>
<dbReference type="InterPro" id="IPR030678">
    <property type="entry name" value="Peptide/Ni-bd"/>
</dbReference>
<dbReference type="AlphaFoldDB" id="A0AAW9RG54"/>
<accession>A0AAW9RG54</accession>
<dbReference type="InterPro" id="IPR006311">
    <property type="entry name" value="TAT_signal"/>
</dbReference>
<reference evidence="5 6" key="1">
    <citation type="submission" date="2024-02" db="EMBL/GenBank/DDBJ databases">
        <title>Genome analysis and characterization of Microbaculum marinisediminis sp. nov., isolated from marine sediment.</title>
        <authorList>
            <person name="Du Z.-J."/>
            <person name="Ye Y.-Q."/>
            <person name="Zhang Z.-R."/>
            <person name="Yuan S.-M."/>
            <person name="Zhang X.-Y."/>
        </authorList>
    </citation>
    <scope>NUCLEOTIDE SEQUENCE [LARGE SCALE GENOMIC DNA]</scope>
    <source>
        <strain evidence="5 6">SDUM1044001</strain>
    </source>
</reference>
<evidence type="ECO:0000256" key="3">
    <source>
        <dbReference type="ARBA" id="ARBA00022729"/>
    </source>
</evidence>
<dbReference type="GO" id="GO:0030288">
    <property type="term" value="C:outer membrane-bounded periplasmic space"/>
    <property type="evidence" value="ECO:0007669"/>
    <property type="project" value="TreeGrafter"/>
</dbReference>
<dbReference type="GO" id="GO:0015833">
    <property type="term" value="P:peptide transport"/>
    <property type="evidence" value="ECO:0007669"/>
    <property type="project" value="TreeGrafter"/>
</dbReference>